<reference evidence="1" key="2">
    <citation type="submission" date="2021-08" db="EMBL/GenBank/DDBJ databases">
        <authorList>
            <person name="Eriksson T."/>
        </authorList>
    </citation>
    <scope>NUCLEOTIDE SEQUENCE</scope>
    <source>
        <strain evidence="1">Stoneville</strain>
        <tissue evidence="1">Whole head</tissue>
    </source>
</reference>
<proteinExistence type="predicted"/>
<keyword evidence="2" id="KW-1185">Reference proteome</keyword>
<accession>A0A8J6LHH8</accession>
<comment type="caution">
    <text evidence="1">The sequence shown here is derived from an EMBL/GenBank/DDBJ whole genome shotgun (WGS) entry which is preliminary data.</text>
</comment>
<reference evidence="1" key="1">
    <citation type="journal article" date="2020" name="J Insects Food Feed">
        <title>The yellow mealworm (Tenebrio molitor) genome: a resource for the emerging insects as food and feed industry.</title>
        <authorList>
            <person name="Eriksson T."/>
            <person name="Andere A."/>
            <person name="Kelstrup H."/>
            <person name="Emery V."/>
            <person name="Picard C."/>
        </authorList>
    </citation>
    <scope>NUCLEOTIDE SEQUENCE</scope>
    <source>
        <strain evidence="1">Stoneville</strain>
        <tissue evidence="1">Whole head</tissue>
    </source>
</reference>
<dbReference type="Proteomes" id="UP000719412">
    <property type="component" value="Unassembled WGS sequence"/>
</dbReference>
<sequence length="214" mass="25242">MCYPAADSDIYIIQLLQICVMEWFAASQCGLLLISPVPTRLRYRNRGMKWMFSPSMGHLSLLRIWYTDHRLYPTDRHHYSRTHVLPPDNNFISFEINPLLLRNYLESSRRHVGGGSIQRHQDNYVQMRKNWLSVQRMHFLQARCVGFVFFCADRSAVVTDEYLGRNLDGGSFQKLLPDKKKRVGRSTGLVCRPDRHRILVWCKKWESQPLERAE</sequence>
<evidence type="ECO:0000313" key="2">
    <source>
        <dbReference type="Proteomes" id="UP000719412"/>
    </source>
</evidence>
<evidence type="ECO:0000313" key="1">
    <source>
        <dbReference type="EMBL" id="KAH0819278.1"/>
    </source>
</evidence>
<organism evidence="1 2">
    <name type="scientific">Tenebrio molitor</name>
    <name type="common">Yellow mealworm beetle</name>
    <dbReference type="NCBI Taxonomy" id="7067"/>
    <lineage>
        <taxon>Eukaryota</taxon>
        <taxon>Metazoa</taxon>
        <taxon>Ecdysozoa</taxon>
        <taxon>Arthropoda</taxon>
        <taxon>Hexapoda</taxon>
        <taxon>Insecta</taxon>
        <taxon>Pterygota</taxon>
        <taxon>Neoptera</taxon>
        <taxon>Endopterygota</taxon>
        <taxon>Coleoptera</taxon>
        <taxon>Polyphaga</taxon>
        <taxon>Cucujiformia</taxon>
        <taxon>Tenebrionidae</taxon>
        <taxon>Tenebrio</taxon>
    </lineage>
</organism>
<gene>
    <name evidence="1" type="ORF">GEV33_003513</name>
</gene>
<name>A0A8J6LHH8_TENMO</name>
<dbReference type="EMBL" id="JABDTM020014980">
    <property type="protein sequence ID" value="KAH0819278.1"/>
    <property type="molecule type" value="Genomic_DNA"/>
</dbReference>
<protein>
    <submittedName>
        <fullName evidence="1">Uncharacterized protein</fullName>
    </submittedName>
</protein>
<dbReference type="AlphaFoldDB" id="A0A8J6LHH8"/>